<dbReference type="EMBL" id="CAFBLM010000043">
    <property type="protein sequence ID" value="CAB4874338.1"/>
    <property type="molecule type" value="Genomic_DNA"/>
</dbReference>
<name>A0A6J7DXK2_9ZZZZ</name>
<dbReference type="InterPro" id="IPR045889">
    <property type="entry name" value="MES/HNL"/>
</dbReference>
<reference evidence="2" key="1">
    <citation type="submission" date="2020-05" db="EMBL/GenBank/DDBJ databases">
        <authorList>
            <person name="Chiriac C."/>
            <person name="Salcher M."/>
            <person name="Ghai R."/>
            <person name="Kavagutti S V."/>
        </authorList>
    </citation>
    <scope>NUCLEOTIDE SEQUENCE</scope>
</reference>
<feature type="domain" description="AB hydrolase-1" evidence="1">
    <location>
        <begin position="4"/>
        <end position="223"/>
    </location>
</feature>
<evidence type="ECO:0000313" key="2">
    <source>
        <dbReference type="EMBL" id="CAB4874338.1"/>
    </source>
</evidence>
<dbReference type="PANTHER" id="PTHR10992:SF1086">
    <property type="entry name" value="AB HYDROLASE-1 DOMAIN-CONTAINING PROTEIN"/>
    <property type="match status" value="1"/>
</dbReference>
<dbReference type="Gene3D" id="3.40.50.1820">
    <property type="entry name" value="alpha/beta hydrolase"/>
    <property type="match status" value="1"/>
</dbReference>
<dbReference type="InterPro" id="IPR000073">
    <property type="entry name" value="AB_hydrolase_1"/>
</dbReference>
<protein>
    <submittedName>
        <fullName evidence="2">Unannotated protein</fullName>
    </submittedName>
</protein>
<dbReference type="InterPro" id="IPR029058">
    <property type="entry name" value="AB_hydrolase_fold"/>
</dbReference>
<gene>
    <name evidence="2" type="ORF">UFOPK3401_00990</name>
</gene>
<dbReference type="GO" id="GO:0080030">
    <property type="term" value="F:methyl indole-3-acetate esterase activity"/>
    <property type="evidence" value="ECO:0007669"/>
    <property type="project" value="TreeGrafter"/>
</dbReference>
<evidence type="ECO:0000259" key="1">
    <source>
        <dbReference type="Pfam" id="PF12697"/>
    </source>
</evidence>
<dbReference type="SUPFAM" id="SSF53474">
    <property type="entry name" value="alpha/beta-Hydrolases"/>
    <property type="match status" value="1"/>
</dbReference>
<accession>A0A6J7DXK2</accession>
<organism evidence="2">
    <name type="scientific">freshwater metagenome</name>
    <dbReference type="NCBI Taxonomy" id="449393"/>
    <lineage>
        <taxon>unclassified sequences</taxon>
        <taxon>metagenomes</taxon>
        <taxon>ecological metagenomes</taxon>
    </lineage>
</organism>
<dbReference type="AlphaFoldDB" id="A0A6J7DXK2"/>
<sequence>MTTFVLVHGAFRGGWAWDKVRDELVLLGHTVIAPTLTGCEPDTLRVGTRVGLAEWVQDIRQAMSTATPDSEIVLVAHSQAGIPVRQVLETDSGKIKRVVYLDAAVPGNGQRGVDLNPPGVPAPPADLDPTLMIPARPVGPEQGFVDPELIEFVNSRLVPTPIGPSLDAVTLRSTDAHKVPATFAFFSQTPQTYPCQYTRLHLDDQGISYTVLDGPHDSPMVNAHMVCEFLLRS</sequence>
<dbReference type="Pfam" id="PF12697">
    <property type="entry name" value="Abhydrolase_6"/>
    <property type="match status" value="1"/>
</dbReference>
<proteinExistence type="predicted"/>
<dbReference type="PANTHER" id="PTHR10992">
    <property type="entry name" value="METHYLESTERASE FAMILY MEMBER"/>
    <property type="match status" value="1"/>
</dbReference>
<dbReference type="GO" id="GO:0080032">
    <property type="term" value="F:methyl jasmonate esterase activity"/>
    <property type="evidence" value="ECO:0007669"/>
    <property type="project" value="TreeGrafter"/>
</dbReference>